<comment type="caution">
    <text evidence="2">The sequence shown here is derived from an EMBL/GenBank/DDBJ whole genome shotgun (WGS) entry which is preliminary data.</text>
</comment>
<feature type="region of interest" description="Disordered" evidence="1">
    <location>
        <begin position="97"/>
        <end position="123"/>
    </location>
</feature>
<reference evidence="2 3" key="1">
    <citation type="submission" date="2015-07" db="EMBL/GenBank/DDBJ databases">
        <title>Comparative genomics of the Sigatoka disease complex on banana suggests a link between parallel evolutionary changes in Pseudocercospora fijiensis and Pseudocercospora eumusae and increased virulence on the banana host.</title>
        <authorList>
            <person name="Chang T.-C."/>
            <person name="Salvucci A."/>
            <person name="Crous P.W."/>
            <person name="Stergiopoulos I."/>
        </authorList>
    </citation>
    <scope>NUCLEOTIDE SEQUENCE [LARGE SCALE GENOMIC DNA]</scope>
    <source>
        <strain evidence="2 3">CBS 114824</strain>
    </source>
</reference>
<keyword evidence="3" id="KW-1185">Reference proteome</keyword>
<dbReference type="AlphaFoldDB" id="A0A139HK43"/>
<feature type="compositionally biased region" description="Basic residues" evidence="1">
    <location>
        <begin position="369"/>
        <end position="383"/>
    </location>
</feature>
<dbReference type="Proteomes" id="UP000070133">
    <property type="component" value="Unassembled WGS sequence"/>
</dbReference>
<accession>A0A139HK43</accession>
<feature type="compositionally biased region" description="Polar residues" evidence="1">
    <location>
        <begin position="231"/>
        <end position="247"/>
    </location>
</feature>
<evidence type="ECO:0000313" key="3">
    <source>
        <dbReference type="Proteomes" id="UP000070133"/>
    </source>
</evidence>
<organism evidence="2 3">
    <name type="scientific">Pseudocercospora eumusae</name>
    <dbReference type="NCBI Taxonomy" id="321146"/>
    <lineage>
        <taxon>Eukaryota</taxon>
        <taxon>Fungi</taxon>
        <taxon>Dikarya</taxon>
        <taxon>Ascomycota</taxon>
        <taxon>Pezizomycotina</taxon>
        <taxon>Dothideomycetes</taxon>
        <taxon>Dothideomycetidae</taxon>
        <taxon>Mycosphaerellales</taxon>
        <taxon>Mycosphaerellaceae</taxon>
        <taxon>Pseudocercospora</taxon>
    </lineage>
</organism>
<dbReference type="PANTHER" id="PTHR23225:SF2">
    <property type="entry name" value="AT09679P-RELATED"/>
    <property type="match status" value="1"/>
</dbReference>
<sequence length="488" mass="55503">MTFDQHFHAGLQDPWNNHGRNGSFCCMDMQDTSGERGRISSSPSMSRSPSVLTMRRYLDEDERYLSNINDGLLAHPFPGPLSNASLLPEGSDMWRRYSSSASSGDTSESFDTGHRSSSRHRSPHALSAEVMGLGMIPPSDYDSTALSYTSGGASFLERHDCYADISCVALPEIQKTADSQDESFNFEATPFYPSYGYGTYAQEGYQLQPQEGYQAQPEEGYQPMPSEHDSTYYSTPSSDQHTVSLPRNSPEAPVIRRRRAPSVGVASSQVRKQRPASRRAASHQYIKDEYSDDMPAEVDMSRSFPCPLAIYGCTSTFSAKNEWKRHVQTQHLRLGYWRCDQCAQGDRVDRKPNDFNRKDLFVQHVRRMHPLHKTSPSKKKSAPKTRGDIPDEQYLNNEANRCYRRLRDAPHSTNCIFCDQHFHGPCSWEERMEHIGRHMENIKKDLREPSTPTSWRRDEGMETWLLQARIIERCGDRLILVDGSSSGK</sequence>
<dbReference type="OrthoDB" id="5388486at2759"/>
<feature type="region of interest" description="Disordered" evidence="1">
    <location>
        <begin position="369"/>
        <end position="391"/>
    </location>
</feature>
<feature type="region of interest" description="Disordered" evidence="1">
    <location>
        <begin position="212"/>
        <end position="282"/>
    </location>
</feature>
<evidence type="ECO:0000256" key="1">
    <source>
        <dbReference type="SAM" id="MobiDB-lite"/>
    </source>
</evidence>
<dbReference type="InterPro" id="IPR039970">
    <property type="entry name" value="TF_Grauzone"/>
</dbReference>
<dbReference type="EMBL" id="LFZN01000036">
    <property type="protein sequence ID" value="KXT02855.1"/>
    <property type="molecule type" value="Genomic_DNA"/>
</dbReference>
<dbReference type="GO" id="GO:0003700">
    <property type="term" value="F:DNA-binding transcription factor activity"/>
    <property type="evidence" value="ECO:0007669"/>
    <property type="project" value="InterPro"/>
</dbReference>
<protein>
    <recommendedName>
        <fullName evidence="4">C2H2-type domain-containing protein</fullName>
    </recommendedName>
</protein>
<dbReference type="PANTHER" id="PTHR23225">
    <property type="entry name" value="ZINC FINGER PROTEIN"/>
    <property type="match status" value="1"/>
</dbReference>
<evidence type="ECO:0008006" key="4">
    <source>
        <dbReference type="Google" id="ProtNLM"/>
    </source>
</evidence>
<proteinExistence type="predicted"/>
<dbReference type="Gene3D" id="3.30.160.60">
    <property type="entry name" value="Classic Zinc Finger"/>
    <property type="match status" value="1"/>
</dbReference>
<evidence type="ECO:0000313" key="2">
    <source>
        <dbReference type="EMBL" id="KXT02855.1"/>
    </source>
</evidence>
<feature type="compositionally biased region" description="Basic residues" evidence="1">
    <location>
        <begin position="271"/>
        <end position="281"/>
    </location>
</feature>
<feature type="compositionally biased region" description="Low complexity" evidence="1">
    <location>
        <begin position="98"/>
        <end position="109"/>
    </location>
</feature>
<name>A0A139HK43_9PEZI</name>
<gene>
    <name evidence="2" type="ORF">AC578_1798</name>
</gene>